<dbReference type="PANTHER" id="PTHR23427">
    <property type="entry name" value="SURFEIT LOCUS PROTEIN"/>
    <property type="match status" value="1"/>
</dbReference>
<comment type="caution">
    <text evidence="7">The sequence shown here is derived from an EMBL/GenBank/DDBJ whole genome shotgun (WGS) entry which is preliminary data.</text>
</comment>
<dbReference type="PANTHER" id="PTHR23427:SF2">
    <property type="entry name" value="SURFEIT LOCUS PROTEIN 1"/>
    <property type="match status" value="1"/>
</dbReference>
<protein>
    <recommendedName>
        <fullName evidence="6">SURF1-like protein</fullName>
    </recommendedName>
</protein>
<reference evidence="7 8" key="1">
    <citation type="journal article" date="2015" name="Antonie Van Leeuwenhoek">
        <title>Pseudooceanicola atlanticus gen. nov. sp. nov., isolated from surface seawater of the Atlantic Ocean and reclassification of Oceanicola batsensis, Oceanicola marinus, Oceanicola nitratireducens, Oceanicola nanhaiensis, Oceanicola antarcticus and Oceanicola flagellatus, as Pseudooceanicola batsensis comb. nov., Pseudooceanicola marinus comb. nov., Pseudooceanicola nitratireducens comb. nov., Pseudooceanicola nanhaiensis comb. nov., Pseudooceanicola antarcticus comb. nov., and Pseudooceanicola flagellatus comb. nov.</title>
        <authorList>
            <person name="Lai Q."/>
            <person name="Li G."/>
            <person name="Liu X."/>
            <person name="Du Y."/>
            <person name="Sun F."/>
            <person name="Shao Z."/>
        </authorList>
    </citation>
    <scope>NUCLEOTIDE SEQUENCE [LARGE SCALE GENOMIC DNA]</scope>
    <source>
        <strain evidence="7 8">22II-s11g</strain>
    </source>
</reference>
<evidence type="ECO:0000313" key="8">
    <source>
        <dbReference type="Proteomes" id="UP000030004"/>
    </source>
</evidence>
<dbReference type="eggNOG" id="COG3346">
    <property type="taxonomic scope" value="Bacteria"/>
</dbReference>
<evidence type="ECO:0000256" key="2">
    <source>
        <dbReference type="ARBA" id="ARBA00007165"/>
    </source>
</evidence>
<dbReference type="PROSITE" id="PS50895">
    <property type="entry name" value="SURF1"/>
    <property type="match status" value="1"/>
</dbReference>
<dbReference type="OrthoDB" id="6079986at2"/>
<evidence type="ECO:0000256" key="4">
    <source>
        <dbReference type="ARBA" id="ARBA00022989"/>
    </source>
</evidence>
<dbReference type="AlphaFoldDB" id="A0A0A0EH84"/>
<gene>
    <name evidence="7" type="ORF">ATO9_05365</name>
</gene>
<evidence type="ECO:0000256" key="5">
    <source>
        <dbReference type="ARBA" id="ARBA00023136"/>
    </source>
</evidence>
<name>A0A0A0EH84_9RHOB</name>
<dbReference type="Proteomes" id="UP000030004">
    <property type="component" value="Unassembled WGS sequence"/>
</dbReference>
<dbReference type="STRING" id="1461694.ATO9_05365"/>
<dbReference type="CDD" id="cd06662">
    <property type="entry name" value="SURF1"/>
    <property type="match status" value="1"/>
</dbReference>
<dbReference type="RefSeq" id="WP_043746328.1">
    <property type="nucleotide sequence ID" value="NZ_AQQX01000002.1"/>
</dbReference>
<evidence type="ECO:0000256" key="3">
    <source>
        <dbReference type="ARBA" id="ARBA00022692"/>
    </source>
</evidence>
<comment type="similarity">
    <text evidence="2 6">Belongs to the SURF1 family.</text>
</comment>
<proteinExistence type="inferred from homology"/>
<dbReference type="InterPro" id="IPR045214">
    <property type="entry name" value="Surf1/Surf4"/>
</dbReference>
<evidence type="ECO:0000256" key="6">
    <source>
        <dbReference type="RuleBase" id="RU363076"/>
    </source>
</evidence>
<organism evidence="7 8">
    <name type="scientific">Pseudooceanicola atlanticus</name>
    <dbReference type="NCBI Taxonomy" id="1461694"/>
    <lineage>
        <taxon>Bacteria</taxon>
        <taxon>Pseudomonadati</taxon>
        <taxon>Pseudomonadota</taxon>
        <taxon>Alphaproteobacteria</taxon>
        <taxon>Rhodobacterales</taxon>
        <taxon>Paracoccaceae</taxon>
        <taxon>Pseudooceanicola</taxon>
    </lineage>
</organism>
<evidence type="ECO:0000256" key="1">
    <source>
        <dbReference type="ARBA" id="ARBA00004370"/>
    </source>
</evidence>
<evidence type="ECO:0000313" key="7">
    <source>
        <dbReference type="EMBL" id="KGM49453.1"/>
    </source>
</evidence>
<accession>A0A0A0EH84</accession>
<dbReference type="GO" id="GO:0005886">
    <property type="term" value="C:plasma membrane"/>
    <property type="evidence" value="ECO:0007669"/>
    <property type="project" value="UniProtKB-SubCell"/>
</dbReference>
<keyword evidence="5 6" id="KW-0472">Membrane</keyword>
<dbReference type="EMBL" id="AQQX01000002">
    <property type="protein sequence ID" value="KGM49453.1"/>
    <property type="molecule type" value="Genomic_DNA"/>
</dbReference>
<comment type="subcellular location">
    <subcellularLocation>
        <location evidence="6">Cell membrane</location>
        <topology evidence="6">Multi-pass membrane protein</topology>
    </subcellularLocation>
    <subcellularLocation>
        <location evidence="1">Membrane</location>
    </subcellularLocation>
</comment>
<keyword evidence="4 6" id="KW-1133">Transmembrane helix</keyword>
<dbReference type="Pfam" id="PF02104">
    <property type="entry name" value="SURF1"/>
    <property type="match status" value="1"/>
</dbReference>
<sequence length="228" mass="25002">MIKKWIGPLVMGIGGVAILVSLGMWQVQRLAWKEGILAEIEARIAAAPVALPASVDPVADEYLPVEVTGQFGEAGLRVLASRKQIGAGHRLIQVFETSERRIMIDRGFLKLNDTAPPLPEGEVTITGNLAWPEETDGFTPEPDEATNQWFAREVPDMAAALDTEPLLIVARSLSYDAVPVDPMPVSTAPIPNDHREYAITWFSLAAIWLAMTLYLLYRTGRPQKGETT</sequence>
<feature type="transmembrane region" description="Helical" evidence="6">
    <location>
        <begin position="6"/>
        <end position="25"/>
    </location>
</feature>
<keyword evidence="8" id="KW-1185">Reference proteome</keyword>
<feature type="transmembrane region" description="Helical" evidence="6">
    <location>
        <begin position="198"/>
        <end position="217"/>
    </location>
</feature>
<keyword evidence="6" id="KW-1003">Cell membrane</keyword>
<keyword evidence="3 6" id="KW-0812">Transmembrane</keyword>
<dbReference type="InterPro" id="IPR002994">
    <property type="entry name" value="Surf1/Shy1"/>
</dbReference>